<comment type="similarity">
    <text evidence="2">Belongs to the glycosyl hydrolase 88 family.</text>
</comment>
<evidence type="ECO:0000313" key="5">
    <source>
        <dbReference type="EMBL" id="GIO34841.1"/>
    </source>
</evidence>
<keyword evidence="1 5" id="KW-0378">Hydrolase</keyword>
<name>A0A920CCL5_9BACL</name>
<dbReference type="AlphaFoldDB" id="A0A920CCL5"/>
<feature type="binding site" evidence="4">
    <location>
        <position position="213"/>
    </location>
    <ligand>
        <name>substrate</name>
    </ligand>
</feature>
<feature type="active site" description="Proton donor" evidence="3">
    <location>
        <position position="153"/>
    </location>
</feature>
<organism evidence="5 6">
    <name type="scientific">Paenibacillus albilobatus</name>
    <dbReference type="NCBI Taxonomy" id="2716884"/>
    <lineage>
        <taxon>Bacteria</taxon>
        <taxon>Bacillati</taxon>
        <taxon>Bacillota</taxon>
        <taxon>Bacilli</taxon>
        <taxon>Bacillales</taxon>
        <taxon>Paenibacillaceae</taxon>
        <taxon>Paenibacillus</taxon>
    </lineage>
</organism>
<dbReference type="InterPro" id="IPR012341">
    <property type="entry name" value="6hp_glycosidase-like_sf"/>
</dbReference>
<dbReference type="InterPro" id="IPR052369">
    <property type="entry name" value="UG_Glycosaminoglycan_Hydrolase"/>
</dbReference>
<feature type="binding site" evidence="4">
    <location>
        <position position="211"/>
    </location>
    <ligand>
        <name>substrate</name>
    </ligand>
</feature>
<protein>
    <submittedName>
        <fullName evidence="5">Glucuronyl hydrolase</fullName>
    </submittedName>
</protein>
<feature type="binding site" evidence="4">
    <location>
        <position position="153"/>
    </location>
    <ligand>
        <name>substrate</name>
    </ligand>
</feature>
<sequence length="378" mass="43329">MWQKAIEDAAAKLKRNISSHPGLFPHIAGKDAMGEKRYDWGANVDWIEGFYTGMMWLCYEYGGDVFFRDAAEAQLDDYRNRLVKHISLDHHDIGFLYSLSAVAQWRVLKDEKARELGLQAADKLLQRWRPRIGAIQAWGPEGDPENGGRIIIDCLLNLPLLYWAHRQTGDEKYYDIAYRHALLSRRFLVRGDGSSYHTFYFDTENGNAIRGGTHQGYRDGSTWTRGQAWGIYGFALSYRYTKDARFLDTSKRMARYFIEHLPEDDVAYWDFDAPVEPGTSRDSSASAIVACGLLELLELMDANDPERACLQEALQRMMTSLVENYATIGIPDAEGLLQHGSYHVRGGIGPDDYMIWGDYYYLEALVRMSKGIKGYWYE</sequence>
<evidence type="ECO:0000256" key="1">
    <source>
        <dbReference type="ARBA" id="ARBA00022801"/>
    </source>
</evidence>
<dbReference type="PANTHER" id="PTHR36845">
    <property type="entry name" value="HYDROLASE, PUTATIVE (AFU_ORTHOLOGUE AFUA_7G05090)-RELATED"/>
    <property type="match status" value="1"/>
</dbReference>
<keyword evidence="6" id="KW-1185">Reference proteome</keyword>
<feature type="binding site" evidence="4">
    <location>
        <position position="225"/>
    </location>
    <ligand>
        <name>substrate</name>
    </ligand>
</feature>
<feature type="binding site" evidence="4">
    <location>
        <position position="229"/>
    </location>
    <ligand>
        <name>substrate</name>
    </ligand>
</feature>
<gene>
    <name evidence="5" type="ORF">J2TS6_59820</name>
</gene>
<dbReference type="Pfam" id="PF07470">
    <property type="entry name" value="Glyco_hydro_88"/>
    <property type="match status" value="1"/>
</dbReference>
<dbReference type="InterPro" id="IPR010905">
    <property type="entry name" value="Glyco_hydro_88"/>
</dbReference>
<dbReference type="Gene3D" id="1.50.10.10">
    <property type="match status" value="1"/>
</dbReference>
<dbReference type="EMBL" id="BORQ01000013">
    <property type="protein sequence ID" value="GIO34841.1"/>
    <property type="molecule type" value="Genomic_DNA"/>
</dbReference>
<dbReference type="PANTHER" id="PTHR36845:SF1">
    <property type="entry name" value="HYDROLASE, PUTATIVE (AFU_ORTHOLOGUE AFUA_7G05090)-RELATED"/>
    <property type="match status" value="1"/>
</dbReference>
<evidence type="ECO:0000256" key="4">
    <source>
        <dbReference type="PIRSR" id="PIRSR610905-2"/>
    </source>
</evidence>
<feature type="active site" description="Nucleophile" evidence="3">
    <location>
        <position position="92"/>
    </location>
</feature>
<dbReference type="SUPFAM" id="SSF48208">
    <property type="entry name" value="Six-hairpin glycosidases"/>
    <property type="match status" value="1"/>
</dbReference>
<dbReference type="GO" id="GO:0052757">
    <property type="term" value="F:chondroitin hydrolase activity"/>
    <property type="evidence" value="ECO:0007669"/>
    <property type="project" value="TreeGrafter"/>
</dbReference>
<comment type="caution">
    <text evidence="5">The sequence shown here is derived from an EMBL/GenBank/DDBJ whole genome shotgun (WGS) entry which is preliminary data.</text>
</comment>
<dbReference type="InterPro" id="IPR008928">
    <property type="entry name" value="6-hairpin_glycosidase_sf"/>
</dbReference>
<feature type="binding site" evidence="4">
    <location>
        <position position="92"/>
    </location>
    <ligand>
        <name>substrate</name>
    </ligand>
</feature>
<proteinExistence type="inferred from homology"/>
<accession>A0A920CCL5</accession>
<evidence type="ECO:0000313" key="6">
    <source>
        <dbReference type="Proteomes" id="UP000679779"/>
    </source>
</evidence>
<evidence type="ECO:0000256" key="3">
    <source>
        <dbReference type="PIRSR" id="PIRSR610905-1"/>
    </source>
</evidence>
<dbReference type="RefSeq" id="WP_160045203.1">
    <property type="nucleotide sequence ID" value="NZ_BORQ01000013.1"/>
</dbReference>
<dbReference type="Proteomes" id="UP000679779">
    <property type="component" value="Unassembled WGS sequence"/>
</dbReference>
<dbReference type="GO" id="GO:0000272">
    <property type="term" value="P:polysaccharide catabolic process"/>
    <property type="evidence" value="ECO:0007669"/>
    <property type="project" value="TreeGrafter"/>
</dbReference>
<reference evidence="5" key="1">
    <citation type="submission" date="2021-03" db="EMBL/GenBank/DDBJ databases">
        <title>Antimicrobial resistance genes in bacteria isolated from Japanese honey, and their potential for conferring macrolide and lincosamide resistance in the American foulbrood pathogen Paenibacillus larvae.</title>
        <authorList>
            <person name="Okamoto M."/>
            <person name="Kumagai M."/>
            <person name="Kanamori H."/>
            <person name="Takamatsu D."/>
        </authorList>
    </citation>
    <scope>NUCLEOTIDE SEQUENCE</scope>
    <source>
        <strain evidence="5">J2TS6</strain>
    </source>
</reference>
<evidence type="ECO:0000256" key="2">
    <source>
        <dbReference type="ARBA" id="ARBA00038358"/>
    </source>
</evidence>